<evidence type="ECO:0000313" key="3">
    <source>
        <dbReference type="EMBL" id="MCF4007457.1"/>
    </source>
</evidence>
<dbReference type="AlphaFoldDB" id="A0A9X1QSA0"/>
<gene>
    <name evidence="3" type="ORF">L1O03_09800</name>
</gene>
<dbReference type="EMBL" id="JAKGSI010000005">
    <property type="protein sequence ID" value="MCF4007457.1"/>
    <property type="molecule type" value="Genomic_DNA"/>
</dbReference>
<name>A0A9X1QSA0_9CORY</name>
<dbReference type="InterPro" id="IPR006076">
    <property type="entry name" value="FAD-dep_OxRdtase"/>
</dbReference>
<dbReference type="PANTHER" id="PTHR13847:SF287">
    <property type="entry name" value="FAD-DEPENDENT OXIDOREDUCTASE DOMAIN-CONTAINING PROTEIN 1"/>
    <property type="match status" value="1"/>
</dbReference>
<dbReference type="RefSeq" id="WP_236119597.1">
    <property type="nucleotide sequence ID" value="NZ_JAKGSI010000005.1"/>
</dbReference>
<dbReference type="GO" id="GO:0005737">
    <property type="term" value="C:cytoplasm"/>
    <property type="evidence" value="ECO:0007669"/>
    <property type="project" value="TreeGrafter"/>
</dbReference>
<dbReference type="Gene3D" id="3.50.50.60">
    <property type="entry name" value="FAD/NAD(P)-binding domain"/>
    <property type="match status" value="1"/>
</dbReference>
<dbReference type="Pfam" id="PF01266">
    <property type="entry name" value="DAO"/>
    <property type="match status" value="1"/>
</dbReference>
<dbReference type="GO" id="GO:0016491">
    <property type="term" value="F:oxidoreductase activity"/>
    <property type="evidence" value="ECO:0007669"/>
    <property type="project" value="UniProtKB-KW"/>
</dbReference>
<sequence>MFELPPSCGTAVSLEMSTAESLPSSAEIVIIGGGVMGLSAAYYLTERGIGRTARGDYSGILILERNTLGSGSSAKPLGGVRANFSDPANIVLGQRSLAVYEQFSETFGVDIHLNKVGYLFLGRTEEERASLEQSAHEQRLLGIDARVLSPAQAQELNPYLNPDALTAACFTPNDGHASPAAVVEGLRRALVAKNVQICDHTEVLDIERTAASITAVLTNRGAVRTSTVVCAAGAWSKSIGEMAGVDLPVEPTRRMIGLTPQQDQAHCPPRIPFTLDLSTTMYLHNYSRGLLLGISHAEEPGFCREYSNAWLAEFNAAASIIAPELENPTLASGWAGFYENTPDHNALIGPSLTVPGFFYIAGFSGHGFLQAPAAGELLADIIADTTPFMDPRPFSATRFSGVGTPWKELNII</sequence>
<proteinExistence type="predicted"/>
<dbReference type="Gene3D" id="3.30.9.10">
    <property type="entry name" value="D-Amino Acid Oxidase, subunit A, domain 2"/>
    <property type="match status" value="1"/>
</dbReference>
<dbReference type="SUPFAM" id="SSF51905">
    <property type="entry name" value="FAD/NAD(P)-binding domain"/>
    <property type="match status" value="1"/>
</dbReference>
<organism evidence="3 4">
    <name type="scientific">Corynebacterium uropygiale</name>
    <dbReference type="NCBI Taxonomy" id="1775911"/>
    <lineage>
        <taxon>Bacteria</taxon>
        <taxon>Bacillati</taxon>
        <taxon>Actinomycetota</taxon>
        <taxon>Actinomycetes</taxon>
        <taxon>Mycobacteriales</taxon>
        <taxon>Corynebacteriaceae</taxon>
        <taxon>Corynebacterium</taxon>
    </lineage>
</organism>
<dbReference type="InterPro" id="IPR036188">
    <property type="entry name" value="FAD/NAD-bd_sf"/>
</dbReference>
<protein>
    <submittedName>
        <fullName evidence="3">FAD-binding oxidoreductase</fullName>
    </submittedName>
</protein>
<feature type="domain" description="FAD dependent oxidoreductase" evidence="2">
    <location>
        <begin position="28"/>
        <end position="380"/>
    </location>
</feature>
<keyword evidence="1" id="KW-0560">Oxidoreductase</keyword>
<evidence type="ECO:0000259" key="2">
    <source>
        <dbReference type="Pfam" id="PF01266"/>
    </source>
</evidence>
<dbReference type="Proteomes" id="UP001139336">
    <property type="component" value="Unassembled WGS sequence"/>
</dbReference>
<keyword evidence="4" id="KW-1185">Reference proteome</keyword>
<reference evidence="3" key="1">
    <citation type="submission" date="2022-01" db="EMBL/GenBank/DDBJ databases">
        <title>Corynebacterium sp. nov isolated from isolated from the feces of the greater white-fronted geese (Anser albifrons) at Poyang Lake, PR China.</title>
        <authorList>
            <person name="Liu Q."/>
        </authorList>
    </citation>
    <scope>NUCLEOTIDE SEQUENCE</scope>
    <source>
        <strain evidence="3">JCM 32435</strain>
    </source>
</reference>
<dbReference type="PANTHER" id="PTHR13847">
    <property type="entry name" value="SARCOSINE DEHYDROGENASE-RELATED"/>
    <property type="match status" value="1"/>
</dbReference>
<evidence type="ECO:0000256" key="1">
    <source>
        <dbReference type="ARBA" id="ARBA00023002"/>
    </source>
</evidence>
<comment type="caution">
    <text evidence="3">The sequence shown here is derived from an EMBL/GenBank/DDBJ whole genome shotgun (WGS) entry which is preliminary data.</text>
</comment>
<accession>A0A9X1QSA0</accession>
<evidence type="ECO:0000313" key="4">
    <source>
        <dbReference type="Proteomes" id="UP001139336"/>
    </source>
</evidence>